<dbReference type="GO" id="GO:0016567">
    <property type="term" value="P:protein ubiquitination"/>
    <property type="evidence" value="ECO:0007669"/>
    <property type="project" value="InterPro"/>
</dbReference>
<dbReference type="GO" id="GO:0003723">
    <property type="term" value="F:RNA binding"/>
    <property type="evidence" value="ECO:0007669"/>
    <property type="project" value="UniProtKB-UniRule"/>
</dbReference>
<dbReference type="Pfam" id="PF18102">
    <property type="entry name" value="DTC"/>
    <property type="match status" value="1"/>
</dbReference>
<dbReference type="CDD" id="cd12546">
    <property type="entry name" value="RRM_RBM43"/>
    <property type="match status" value="1"/>
</dbReference>
<feature type="compositionally biased region" description="Low complexity" evidence="7">
    <location>
        <begin position="608"/>
        <end position="620"/>
    </location>
</feature>
<dbReference type="EMBL" id="CAWUFR010000049">
    <property type="protein sequence ID" value="CAK6961217.1"/>
    <property type="molecule type" value="Genomic_DNA"/>
</dbReference>
<reference evidence="9 10" key="1">
    <citation type="submission" date="2024-01" db="EMBL/GenBank/DDBJ databases">
        <authorList>
            <person name="Alioto T."/>
            <person name="Alioto T."/>
            <person name="Gomez Garrido J."/>
        </authorList>
    </citation>
    <scope>NUCLEOTIDE SEQUENCE [LARGE SCALE GENOMIC DNA]</scope>
</reference>
<dbReference type="InterPro" id="IPR039396">
    <property type="entry name" value="Deltex_C"/>
</dbReference>
<feature type="domain" description="RRM" evidence="8">
    <location>
        <begin position="6"/>
        <end position="104"/>
    </location>
</feature>
<dbReference type="AlphaFoldDB" id="A0AAV1NRV6"/>
<dbReference type="PANTHER" id="PTHR12622">
    <property type="entry name" value="DELTEX-RELATED"/>
    <property type="match status" value="1"/>
</dbReference>
<feature type="compositionally biased region" description="Basic and acidic residues" evidence="7">
    <location>
        <begin position="185"/>
        <end position="224"/>
    </location>
</feature>
<evidence type="ECO:0000313" key="9">
    <source>
        <dbReference type="EMBL" id="CAK6961217.1"/>
    </source>
</evidence>
<dbReference type="Proteomes" id="UP001314229">
    <property type="component" value="Unassembled WGS sequence"/>
</dbReference>
<evidence type="ECO:0000313" key="10">
    <source>
        <dbReference type="Proteomes" id="UP001314229"/>
    </source>
</evidence>
<keyword evidence="5" id="KW-0479">Metal-binding</keyword>
<proteinExistence type="predicted"/>
<feature type="region of interest" description="Disordered" evidence="7">
    <location>
        <begin position="160"/>
        <end position="250"/>
    </location>
</feature>
<comment type="caution">
    <text evidence="9">The sequence shown here is derived from an EMBL/GenBank/DDBJ whole genome shotgun (WGS) entry which is preliminary data.</text>
</comment>
<dbReference type="Pfam" id="PF23085">
    <property type="entry name" value="RRM_PARP14_3"/>
    <property type="match status" value="1"/>
</dbReference>
<feature type="region of interest" description="Disordered" evidence="7">
    <location>
        <begin position="556"/>
        <end position="625"/>
    </location>
</feature>
<dbReference type="InterPro" id="IPR039399">
    <property type="entry name" value="Deltex_C_sf"/>
</dbReference>
<comment type="pathway">
    <text evidence="2">Protein modification; protein ubiquitination.</text>
</comment>
<evidence type="ECO:0000256" key="3">
    <source>
        <dbReference type="ARBA" id="ARBA00012483"/>
    </source>
</evidence>
<evidence type="ECO:0000256" key="4">
    <source>
        <dbReference type="ARBA" id="ARBA00022679"/>
    </source>
</evidence>
<sequence length="1115" mass="122503">MAELGRTVRVSGLPTDIEDDRLRDKLYIHFLRTKNGGGEIDSVAIDEATPDSALITFEDSEVAQRVIQHSWHILEVDGKKYELIVTEHHESLDPDKVIVSLSATVDYSQLSGGIIALTGLHRNHPDIQINYNETLCTLQGAYCKVQAALAELLAQSGGSQSAEHKDSAQPATSAPKSTHTVQKHHTSESEYYSRKPTKQREQREKANIGRPCDKRSSSSHRDLAPDGYDWDDTEQPQCGALQLPGHPTMSASEDHSLILDADMFQYLQKCCRKEYQHILSQHGVEVVDVTNQGLTTLYLQVTSAVGEDGQEKERLKLASRAISKFYQENETKIRRAQLPKNILSPKGSLQRAIEKFSVRLPKLLLNEDESNVYIIGSSSDVSEAKHFFLMDHGHEERGKKEDVASLLKYPSFDSGSSTPAVEERVFSSSAGSLDVRIDQMLQSEETERRDEGARRYKLAARFKDSGLSVLGSRPGDFTVRGLSTPSRQTRLGPMLGHDVLSETTGIDGERVSRAVAQNSGGDILFKSGDALHSSASMQSKTSLNSNLMDTRPKSATALGTTQTSLSGSTTLPPVGYGSTLKRSSSFSGMPEHKAEGKGQKHQDDMGKSSVRVRGRSSSFSNQKGRDKQGVYKAEITVFALLWHYIKEAYSMRVEDLTSDVQIKESGPQSSRDLTIIIRGADSAKVSSCQIGLQKLIDTVHADFSVQEICLSDLGVADPADETLQVCCTEVRNRFKKVTIQILRNSIFLLGPKRLCSQVCASLREVFSGDLGQIPELQDLSSFSTSILNPSTHLQMNEDQSTSLQGHSNAQVTLENQTGNDFENSRSQERRTTFRGDFYETELLNGSFSQPLVGKDPVIKEKVKMAGAVELDGQKIETFANLSTKGNDASATRVNGVGSTSTHIDKEMGLHTKETTKQAEIQDTPEESRLGQGDLGPICVCGERGVSMTRTDCGATMCFKCLDTVHIHCRVCDGQELTPRGIQGEMSYSKLNIIVPGHNKAFAIKITYCIPDGIQGEGDPSPGKPFYGGVYEAYLPDFEKTRKLLPRLKKAFRQGLTFTVVGKETEARVTWDCIPHKTSLQGGKSGNGYPDSSYLNRLSEVLASHGIKESPAKSQE</sequence>
<dbReference type="InterPro" id="IPR000504">
    <property type="entry name" value="RRM_dom"/>
</dbReference>
<evidence type="ECO:0000256" key="1">
    <source>
        <dbReference type="ARBA" id="ARBA00000900"/>
    </source>
</evidence>
<feature type="compositionally biased region" description="Low complexity" evidence="7">
    <location>
        <begin position="556"/>
        <end position="571"/>
    </location>
</feature>
<dbReference type="PROSITE" id="PS50102">
    <property type="entry name" value="RRM"/>
    <property type="match status" value="1"/>
</dbReference>
<dbReference type="EC" id="2.3.2.27" evidence="3"/>
<dbReference type="Gene3D" id="3.30.70.330">
    <property type="match status" value="1"/>
</dbReference>
<comment type="catalytic activity">
    <reaction evidence="1">
        <text>S-ubiquitinyl-[E2 ubiquitin-conjugating enzyme]-L-cysteine + [acceptor protein]-L-lysine = [E2 ubiquitin-conjugating enzyme]-L-cysteine + N(6)-ubiquitinyl-[acceptor protein]-L-lysine.</text>
        <dbReference type="EC" id="2.3.2.27"/>
    </reaction>
</comment>
<keyword evidence="4" id="KW-0808">Transferase</keyword>
<feature type="compositionally biased region" description="Basic and acidic residues" evidence="7">
    <location>
        <begin position="590"/>
        <end position="606"/>
    </location>
</feature>
<keyword evidence="6" id="KW-0694">RNA-binding</keyword>
<feature type="compositionally biased region" description="Polar residues" evidence="7">
    <location>
        <begin position="169"/>
        <end position="180"/>
    </location>
</feature>
<gene>
    <name evidence="9" type="ORF">FSCOSCO3_A033953</name>
</gene>
<evidence type="ECO:0000256" key="6">
    <source>
        <dbReference type="PROSITE-ProRule" id="PRU00176"/>
    </source>
</evidence>
<accession>A0AAV1NRV6</accession>
<keyword evidence="10" id="KW-1185">Reference proteome</keyword>
<evidence type="ECO:0000259" key="8">
    <source>
        <dbReference type="PROSITE" id="PS50102"/>
    </source>
</evidence>
<dbReference type="InterPro" id="IPR039398">
    <property type="entry name" value="Deltex_fam"/>
</dbReference>
<dbReference type="Gene3D" id="3.30.390.130">
    <property type="match status" value="1"/>
</dbReference>
<evidence type="ECO:0000256" key="2">
    <source>
        <dbReference type="ARBA" id="ARBA00004906"/>
    </source>
</evidence>
<evidence type="ECO:0000256" key="5">
    <source>
        <dbReference type="ARBA" id="ARBA00022723"/>
    </source>
</evidence>
<evidence type="ECO:0000256" key="7">
    <source>
        <dbReference type="SAM" id="MobiDB-lite"/>
    </source>
</evidence>
<protein>
    <recommendedName>
        <fullName evidence="3">RING-type E3 ubiquitin transferase</fullName>
        <ecNumber evidence="3">2.3.2.27</ecNumber>
    </recommendedName>
</protein>
<organism evidence="9 10">
    <name type="scientific">Scomber scombrus</name>
    <name type="common">Atlantic mackerel</name>
    <name type="synonym">Scomber vernalis</name>
    <dbReference type="NCBI Taxonomy" id="13677"/>
    <lineage>
        <taxon>Eukaryota</taxon>
        <taxon>Metazoa</taxon>
        <taxon>Chordata</taxon>
        <taxon>Craniata</taxon>
        <taxon>Vertebrata</taxon>
        <taxon>Euteleostomi</taxon>
        <taxon>Actinopterygii</taxon>
        <taxon>Neopterygii</taxon>
        <taxon>Teleostei</taxon>
        <taxon>Neoteleostei</taxon>
        <taxon>Acanthomorphata</taxon>
        <taxon>Pelagiaria</taxon>
        <taxon>Scombriformes</taxon>
        <taxon>Scombridae</taxon>
        <taxon>Scomber</taxon>
    </lineage>
</organism>
<dbReference type="InterPro" id="IPR012677">
    <property type="entry name" value="Nucleotide-bd_a/b_plait_sf"/>
</dbReference>
<dbReference type="GO" id="GO:0046872">
    <property type="term" value="F:metal ion binding"/>
    <property type="evidence" value="ECO:0007669"/>
    <property type="project" value="UniProtKB-KW"/>
</dbReference>
<name>A0AAV1NRV6_SCOSC</name>
<dbReference type="GO" id="GO:0007219">
    <property type="term" value="P:Notch signaling pathway"/>
    <property type="evidence" value="ECO:0007669"/>
    <property type="project" value="InterPro"/>
</dbReference>
<dbReference type="GO" id="GO:0061630">
    <property type="term" value="F:ubiquitin protein ligase activity"/>
    <property type="evidence" value="ECO:0007669"/>
    <property type="project" value="UniProtKB-EC"/>
</dbReference>